<keyword evidence="3" id="KW-1185">Reference proteome</keyword>
<protein>
    <recommendedName>
        <fullName evidence="1">BTB domain-containing protein</fullName>
    </recommendedName>
</protein>
<evidence type="ECO:0000259" key="1">
    <source>
        <dbReference type="PROSITE" id="PS50097"/>
    </source>
</evidence>
<sequence>QEFLVSTQYLSLWSHYFKAVFRSDMKEKKDGRYPINDEDITPEDFEELLMVIYPTDKPITVSKFTMFKSARWIKTIQLTRRIECFLIDFERNELDRSVVFRVATDLFPLNLAQSTLLYRWRDSTLL</sequence>
<dbReference type="PROSITE" id="PS50097">
    <property type="entry name" value="BTB"/>
    <property type="match status" value="1"/>
</dbReference>
<dbReference type="InterPro" id="IPR011333">
    <property type="entry name" value="SKP1/BTB/POZ_sf"/>
</dbReference>
<organism evidence="2 3">
    <name type="scientific">Pristionchus entomophagus</name>
    <dbReference type="NCBI Taxonomy" id="358040"/>
    <lineage>
        <taxon>Eukaryota</taxon>
        <taxon>Metazoa</taxon>
        <taxon>Ecdysozoa</taxon>
        <taxon>Nematoda</taxon>
        <taxon>Chromadorea</taxon>
        <taxon>Rhabditida</taxon>
        <taxon>Rhabditina</taxon>
        <taxon>Diplogasteromorpha</taxon>
        <taxon>Diplogasteroidea</taxon>
        <taxon>Neodiplogasteridae</taxon>
        <taxon>Pristionchus</taxon>
    </lineage>
</organism>
<feature type="domain" description="BTB" evidence="1">
    <location>
        <begin position="1"/>
        <end position="61"/>
    </location>
</feature>
<dbReference type="Gene3D" id="3.30.710.10">
    <property type="entry name" value="Potassium Channel Kv1.1, Chain A"/>
    <property type="match status" value="1"/>
</dbReference>
<name>A0AAV5T9K5_9BILA</name>
<dbReference type="EMBL" id="BTSX01000003">
    <property type="protein sequence ID" value="GMS90788.1"/>
    <property type="molecule type" value="Genomic_DNA"/>
</dbReference>
<feature type="non-terminal residue" evidence="2">
    <location>
        <position position="1"/>
    </location>
</feature>
<dbReference type="PANTHER" id="PTHR22744:SF17">
    <property type="entry name" value="BTB DOMAIN-CONTAINING PROTEIN"/>
    <property type="match status" value="1"/>
</dbReference>
<accession>A0AAV5T9K5</accession>
<evidence type="ECO:0000313" key="3">
    <source>
        <dbReference type="Proteomes" id="UP001432027"/>
    </source>
</evidence>
<evidence type="ECO:0000313" key="2">
    <source>
        <dbReference type="EMBL" id="GMS90788.1"/>
    </source>
</evidence>
<gene>
    <name evidence="2" type="ORF">PENTCL1PPCAC_12963</name>
</gene>
<proteinExistence type="predicted"/>
<dbReference type="Pfam" id="PF00651">
    <property type="entry name" value="BTB"/>
    <property type="match status" value="1"/>
</dbReference>
<dbReference type="PANTHER" id="PTHR22744">
    <property type="entry name" value="HELIX LOOP HELIX PROTEIN 21-RELATED"/>
    <property type="match status" value="1"/>
</dbReference>
<comment type="caution">
    <text evidence="2">The sequence shown here is derived from an EMBL/GenBank/DDBJ whole genome shotgun (WGS) entry which is preliminary data.</text>
</comment>
<dbReference type="SUPFAM" id="SSF54695">
    <property type="entry name" value="POZ domain"/>
    <property type="match status" value="1"/>
</dbReference>
<dbReference type="Proteomes" id="UP001432027">
    <property type="component" value="Unassembled WGS sequence"/>
</dbReference>
<dbReference type="InterPro" id="IPR000210">
    <property type="entry name" value="BTB/POZ_dom"/>
</dbReference>
<dbReference type="AlphaFoldDB" id="A0AAV5T9K5"/>
<reference evidence="2" key="1">
    <citation type="submission" date="2023-10" db="EMBL/GenBank/DDBJ databases">
        <title>Genome assembly of Pristionchus species.</title>
        <authorList>
            <person name="Yoshida K."/>
            <person name="Sommer R.J."/>
        </authorList>
    </citation>
    <scope>NUCLEOTIDE SEQUENCE</scope>
    <source>
        <strain evidence="2">RS0144</strain>
    </source>
</reference>